<keyword evidence="3 6" id="KW-0732">Signal</keyword>
<reference evidence="12 16" key="4">
    <citation type="submission" date="2017-08" db="EMBL/GenBank/DDBJ databases">
        <authorList>
            <person name="Feschi L."/>
            <person name="Jeukens J."/>
            <person name="Emond-Rheault J.-G."/>
            <person name="Kukavica-Ibrulj I."/>
            <person name="Boyle B."/>
            <person name="Levesque R.C."/>
        </authorList>
    </citation>
    <scope>NUCLEOTIDE SEQUENCE [LARGE SCALE GENOMIC DNA]</scope>
    <source>
        <strain evidence="12 16">PA-W36</strain>
    </source>
</reference>
<dbReference type="Gene3D" id="3.40.1420.10">
    <property type="entry name" value="Inhibitor of vertebrate lysozyme"/>
    <property type="match status" value="1"/>
</dbReference>
<evidence type="ECO:0000313" key="12">
    <source>
        <dbReference type="EMBL" id="RPM11508.1"/>
    </source>
</evidence>
<reference evidence="13" key="1">
    <citation type="submission" date="2015-06" db="EMBL/GenBank/DDBJ databases">
        <authorList>
            <person name="Radhakrishnan Rajesh"/>
            <person name="Underwood Anthony"/>
            <person name="Al-Shahib Ali"/>
        </authorList>
    </citation>
    <scope>NUCLEOTIDE SEQUENCE [LARGE SCALE GENOMIC DNA]</scope>
    <source>
        <strain evidence="13">P19_London_7_VIM_2_05_10</strain>
    </source>
</reference>
<dbReference type="Pfam" id="PF08816">
    <property type="entry name" value="Ivy"/>
    <property type="match status" value="1"/>
</dbReference>
<dbReference type="Proteomes" id="UP000433532">
    <property type="component" value="Unassembled WGS sequence"/>
</dbReference>
<dbReference type="PIRSF" id="PIRSF009103">
    <property type="entry name" value="Ivy"/>
    <property type="match status" value="1"/>
</dbReference>
<dbReference type="SUPFAM" id="SSF89872">
    <property type="entry name" value="Inhibitor of vertebrate lysozyme, Ivy"/>
    <property type="match status" value="1"/>
</dbReference>
<dbReference type="OMA" id="YRETWQD"/>
<dbReference type="GO" id="GO:0042597">
    <property type="term" value="C:periplasmic space"/>
    <property type="evidence" value="ECO:0007669"/>
    <property type="project" value="UniProtKB-SubCell"/>
</dbReference>
<evidence type="ECO:0000256" key="1">
    <source>
        <dbReference type="ARBA" id="ARBA00004418"/>
    </source>
</evidence>
<evidence type="ECO:0000256" key="4">
    <source>
        <dbReference type="ARBA" id="ARBA00022764"/>
    </source>
</evidence>
<dbReference type="Proteomes" id="UP000644192">
    <property type="component" value="Unassembled WGS sequence"/>
</dbReference>
<reference evidence="10 14" key="3">
    <citation type="submission" date="2017-05" db="EMBL/GenBank/DDBJ databases">
        <authorList>
            <person name="Song R."/>
            <person name="Chenine A.L."/>
            <person name="Ruprecht R.M."/>
        </authorList>
    </citation>
    <scope>NUCLEOTIDE SEQUENCE [LARGE SCALE GENOMIC DNA]</scope>
    <source>
        <strain evidence="10 14">S567_C10_BS</strain>
    </source>
</reference>
<reference evidence="8 17" key="7">
    <citation type="submission" date="2019-11" db="EMBL/GenBank/DDBJ databases">
        <title>Genomes of ocular Pseudomonas aeruginosa isolates.</title>
        <authorList>
            <person name="Khan M."/>
            <person name="Rice S.A."/>
            <person name="Willcox M.D.P."/>
            <person name="Stapleton F."/>
        </authorList>
    </citation>
    <scope>NUCLEOTIDE SEQUENCE [LARGE SCALE GENOMIC DNA]</scope>
    <source>
        <strain evidence="8 17">PA221</strain>
    </source>
</reference>
<dbReference type="EMBL" id="WXZT01000018">
    <property type="protein sequence ID" value="MZZ15464.1"/>
    <property type="molecule type" value="Genomic_DNA"/>
</dbReference>
<evidence type="ECO:0000313" key="13">
    <source>
        <dbReference type="Proteomes" id="UP000045039"/>
    </source>
</evidence>
<dbReference type="EMBL" id="NSNE01000013">
    <property type="protein sequence ID" value="RPM11508.1"/>
    <property type="molecule type" value="Genomic_DNA"/>
</dbReference>
<evidence type="ECO:0000313" key="17">
    <source>
        <dbReference type="Proteomes" id="UP000433532"/>
    </source>
</evidence>
<comment type="caution">
    <text evidence="10">The sequence shown here is derived from an EMBL/GenBank/DDBJ whole genome shotgun (WGS) entry which is preliminary data.</text>
</comment>
<evidence type="ECO:0000256" key="5">
    <source>
        <dbReference type="PIRSR" id="PIRSR009103-2"/>
    </source>
</evidence>
<gene>
    <name evidence="7" type="primary">ivy_2</name>
    <name evidence="11" type="ORF">ALP65_01289</name>
    <name evidence="10" type="ORF">CAZ10_27410</name>
    <name evidence="8" type="ORF">GNQ48_19090</name>
    <name evidence="9" type="ORF">GUL26_24710</name>
    <name evidence="12" type="ORF">IPC1295_21055</name>
    <name evidence="7" type="ORF">PAERUG_P19_London_7_VIM_2_05_10_00842</name>
</gene>
<protein>
    <submittedName>
        <fullName evidence="7">Inhibitor of vertebrate lysozyme</fullName>
    </submittedName>
</protein>
<feature type="chain" id="PRO_5015028010" evidence="6">
    <location>
        <begin position="24"/>
        <end position="155"/>
    </location>
</feature>
<evidence type="ECO:0000313" key="8">
    <source>
        <dbReference type="EMBL" id="MUI37114.1"/>
    </source>
</evidence>
<reference evidence="12 16" key="6">
    <citation type="submission" date="2019-01" db="EMBL/GenBank/DDBJ databases">
        <title>The Pseudomonas aeruginosa pan-genome provides new insights on its population structure, horizontal gene transfer and pathogenicity.</title>
        <authorList>
            <person name="Freschi L."/>
            <person name="Vincent A.T."/>
            <person name="Jeukens J."/>
            <person name="Emond-Rheault J.-G."/>
            <person name="Kukavica-Ibrulj I."/>
            <person name="Dupont M.-J."/>
            <person name="Charette S.J."/>
            <person name="Boyle B."/>
            <person name="Levesque R.C."/>
        </authorList>
    </citation>
    <scope>NUCLEOTIDE SEQUENCE [LARGE SCALE GENOMIC DNA]</scope>
    <source>
        <strain evidence="12 16">PA-W36</strain>
    </source>
</reference>
<sequence>MRLMRNLMNALLLGAAASSLAVAADRDGEYRLNELQSTDAGYRKAWQNLVEDESRLPDWVMNLSGTATPMHAVDDQGDKYLVGGLCEKSDCKGQRLLVAFDWDKSHAYGLYVQVPEGLPQDKSPSKHASFRWLGKPEPAVQKILDEQLKADPNWY</sequence>
<comment type="subcellular location">
    <subcellularLocation>
        <location evidence="1">Periplasm</location>
    </subcellularLocation>
</comment>
<dbReference type="Proteomes" id="UP000270834">
    <property type="component" value="Unassembled WGS sequence"/>
</dbReference>
<dbReference type="EMBL" id="CVVU01000033">
    <property type="protein sequence ID" value="CRO11931.1"/>
    <property type="molecule type" value="Genomic_DNA"/>
</dbReference>
<dbReference type="SMR" id="A0A072ZRU2"/>
<organism evidence="10 14">
    <name type="scientific">Pseudomonas aeruginosa</name>
    <dbReference type="NCBI Taxonomy" id="287"/>
    <lineage>
        <taxon>Bacteria</taxon>
        <taxon>Pseudomonadati</taxon>
        <taxon>Pseudomonadota</taxon>
        <taxon>Gammaproteobacteria</taxon>
        <taxon>Pseudomonadales</taxon>
        <taxon>Pseudomonadaceae</taxon>
        <taxon>Pseudomonas</taxon>
    </lineage>
</organism>
<keyword evidence="4" id="KW-0574">Periplasm</keyword>
<dbReference type="InterPro" id="IPR036501">
    <property type="entry name" value="Inhibitor_vert_lysozyme_sf"/>
</dbReference>
<reference evidence="11 15" key="5">
    <citation type="submission" date="2018-08" db="EMBL/GenBank/DDBJ databases">
        <title>Recombination of ecologically and evolutionarily significant loci maintains genetic cohesion in the Pseudomonas syringae species complex.</title>
        <authorList>
            <person name="Dillon M."/>
            <person name="Thakur S."/>
            <person name="Almeida R.N.D."/>
            <person name="Weir B.S."/>
            <person name="Guttman D.S."/>
        </authorList>
    </citation>
    <scope>NUCLEOTIDE SEQUENCE [LARGE SCALE GENOMIC DNA]</scope>
    <source>
        <strain evidence="11 15">ICMP 7846</strain>
    </source>
</reference>
<evidence type="ECO:0000313" key="9">
    <source>
        <dbReference type="EMBL" id="MZZ15464.1"/>
    </source>
</evidence>
<dbReference type="EMBL" id="WOAD01000016">
    <property type="protein sequence ID" value="MUI37114.1"/>
    <property type="molecule type" value="Genomic_DNA"/>
</dbReference>
<keyword evidence="5" id="KW-1015">Disulfide bond</keyword>
<evidence type="ECO:0000256" key="2">
    <source>
        <dbReference type="ARBA" id="ARBA00009724"/>
    </source>
</evidence>
<dbReference type="InterPro" id="IPR014453">
    <property type="entry name" value="Inhibitor_vertebrate_lysozyme"/>
</dbReference>
<dbReference type="eggNOG" id="ENOG50305HJ">
    <property type="taxonomic scope" value="Bacteria"/>
</dbReference>
<dbReference type="EMBL" id="RBSQ01001047">
    <property type="protein sequence ID" value="RMS48599.1"/>
    <property type="molecule type" value="Genomic_DNA"/>
</dbReference>
<reference evidence="9" key="8">
    <citation type="submission" date="2020-01" db="EMBL/GenBank/DDBJ databases">
        <title>Bacteria Cultured from War Wounds Associated with the Conflict in Eastern Ukraine.</title>
        <authorList>
            <person name="Snesrud E."/>
            <person name="Galac M.R."/>
            <person name="Mc Gann P."/>
            <person name="Valentine K."/>
            <person name="Viacheslav K."/>
        </authorList>
    </citation>
    <scope>NUCLEOTIDE SEQUENCE</scope>
    <source>
        <strain evidence="9">VNMU148</strain>
    </source>
</reference>
<evidence type="ECO:0000313" key="16">
    <source>
        <dbReference type="Proteomes" id="UP000284767"/>
    </source>
</evidence>
<feature type="signal peptide" evidence="6">
    <location>
        <begin position="1"/>
        <end position="23"/>
    </location>
</feature>
<dbReference type="AlphaFoldDB" id="A0A072ZRU2"/>
<evidence type="ECO:0000313" key="15">
    <source>
        <dbReference type="Proteomes" id="UP000270834"/>
    </source>
</evidence>
<evidence type="ECO:0000256" key="3">
    <source>
        <dbReference type="ARBA" id="ARBA00022729"/>
    </source>
</evidence>
<proteinExistence type="inferred from homology"/>
<evidence type="ECO:0000313" key="14">
    <source>
        <dbReference type="Proteomes" id="UP000194857"/>
    </source>
</evidence>
<evidence type="ECO:0000313" key="10">
    <source>
        <dbReference type="EMBL" id="OTI57178.1"/>
    </source>
</evidence>
<evidence type="ECO:0000256" key="6">
    <source>
        <dbReference type="SAM" id="SignalP"/>
    </source>
</evidence>
<dbReference type="EMBL" id="NFFZ01000018">
    <property type="protein sequence ID" value="OTI57178.1"/>
    <property type="molecule type" value="Genomic_DNA"/>
</dbReference>
<feature type="disulfide bond" evidence="5">
    <location>
        <begin position="86"/>
        <end position="91"/>
    </location>
</feature>
<dbReference type="RefSeq" id="WP_003114119.1">
    <property type="nucleotide sequence ID" value="NZ_AP014651.1"/>
</dbReference>
<dbReference type="Proteomes" id="UP000284767">
    <property type="component" value="Unassembled WGS sequence"/>
</dbReference>
<evidence type="ECO:0000313" key="11">
    <source>
        <dbReference type="EMBL" id="RMS48599.1"/>
    </source>
</evidence>
<accession>A0A072ZRU2</accession>
<reference evidence="7" key="2">
    <citation type="submission" date="2015-06" db="EMBL/GenBank/DDBJ databases">
        <authorList>
            <person name="Radhakrishnan R."/>
            <person name="Underwood A."/>
            <person name="Al-Shahib A."/>
        </authorList>
    </citation>
    <scope>NUCLEOTIDE SEQUENCE</scope>
    <source>
        <strain evidence="7">P19_London_7_VIM_2_05_10</strain>
    </source>
</reference>
<name>A0A072ZRU2_PSEAI</name>
<dbReference type="Proteomes" id="UP000194857">
    <property type="component" value="Unassembled WGS sequence"/>
</dbReference>
<evidence type="ECO:0000313" key="7">
    <source>
        <dbReference type="EMBL" id="CRO11931.1"/>
    </source>
</evidence>
<dbReference type="Proteomes" id="UP000045039">
    <property type="component" value="Unassembled WGS sequence"/>
</dbReference>
<comment type="similarity">
    <text evidence="2">Belongs to the ivy family.</text>
</comment>